<feature type="region of interest" description="Disordered" evidence="5">
    <location>
        <begin position="147"/>
        <end position="191"/>
    </location>
</feature>
<comment type="subcellular location">
    <subcellularLocation>
        <location evidence="4">Periplasm</location>
    </subcellularLocation>
</comment>
<dbReference type="PANTHER" id="PTHR36504:SF1">
    <property type="entry name" value="LIPOPOLYSACCHARIDE EXPORT SYSTEM PROTEIN LPTA"/>
    <property type="match status" value="1"/>
</dbReference>
<dbReference type="Pfam" id="PF03968">
    <property type="entry name" value="LptD_N"/>
    <property type="match status" value="1"/>
</dbReference>
<feature type="signal peptide" evidence="4">
    <location>
        <begin position="1"/>
        <end position="23"/>
    </location>
</feature>
<sequence precursor="true">MFLNRIPTFLGSLLLLVSSVSQALPDDWQQEMTIVSDRAEIDRKTGIGVYEGNVILTQGTLKIEASRLTLIRNDDKLEKAVAEGQPARYQQQMAADKPLTRAQGKRIDYFATQREVRVKGSARLEQEGNLFTGDLLTYDMTAETISASGGQAATSSAETSSGDGETSPGRIRMVIQPQSSSDNSEKAGEAQ</sequence>
<gene>
    <name evidence="4 7" type="primary">lptA</name>
    <name evidence="7" type="ORF">I9W95_07385</name>
</gene>
<dbReference type="NCBIfam" id="TIGR03002">
    <property type="entry name" value="outer_YhbN_LptA"/>
    <property type="match status" value="1"/>
</dbReference>
<evidence type="ECO:0000313" key="7">
    <source>
        <dbReference type="EMBL" id="MCA6063427.1"/>
    </source>
</evidence>
<evidence type="ECO:0000256" key="5">
    <source>
        <dbReference type="SAM" id="MobiDB-lite"/>
    </source>
</evidence>
<comment type="subunit">
    <text evidence="4">Component of the lipopolysaccharide transport and assembly complex.</text>
</comment>
<protein>
    <recommendedName>
        <fullName evidence="4">Lipopolysaccharide export system protein LptA</fullName>
    </recommendedName>
</protein>
<dbReference type="HAMAP" id="MF_01914">
    <property type="entry name" value="LPS_assembly_LptA"/>
    <property type="match status" value="1"/>
</dbReference>
<evidence type="ECO:0000256" key="2">
    <source>
        <dbReference type="ARBA" id="ARBA00022729"/>
    </source>
</evidence>
<name>A0ABS7ZP24_9GAMM</name>
<keyword evidence="3 4" id="KW-0574">Periplasm</keyword>
<dbReference type="InterPro" id="IPR014340">
    <property type="entry name" value="LptA"/>
</dbReference>
<proteinExistence type="inferred from homology"/>
<dbReference type="Proteomes" id="UP000714380">
    <property type="component" value="Unassembled WGS sequence"/>
</dbReference>
<feature type="domain" description="Organic solvent tolerance-like N-terminal" evidence="6">
    <location>
        <begin position="34"/>
        <end position="143"/>
    </location>
</feature>
<evidence type="ECO:0000256" key="1">
    <source>
        <dbReference type="ARBA" id="ARBA00022448"/>
    </source>
</evidence>
<comment type="function">
    <text evidence="4">Involved in the assembly of lipopolysaccharide (LPS). Required for the translocation of LPS from the inner membrane to the outer membrane. May form a bridge between the inner membrane and the outer membrane, via interactions with LptC and LptD, thereby facilitating LPS transfer across the periplasm.</text>
</comment>
<dbReference type="EMBL" id="JAEDAH010000039">
    <property type="protein sequence ID" value="MCA6063427.1"/>
    <property type="molecule type" value="Genomic_DNA"/>
</dbReference>
<dbReference type="InterPro" id="IPR005653">
    <property type="entry name" value="OstA-like_N"/>
</dbReference>
<evidence type="ECO:0000313" key="8">
    <source>
        <dbReference type="Proteomes" id="UP000714380"/>
    </source>
</evidence>
<accession>A0ABS7ZP24</accession>
<reference evidence="7 8" key="1">
    <citation type="submission" date="2020-12" db="EMBL/GenBank/DDBJ databases">
        <title>Novel Thalassolituus-related marine hydrocarbonoclastic bacteria mediated algae-derived hydrocarbons mineralization in twilight zone of the northern South China Sea.</title>
        <authorList>
            <person name="Dong C."/>
        </authorList>
    </citation>
    <scope>NUCLEOTIDE SEQUENCE [LARGE SCALE GENOMIC DNA]</scope>
    <source>
        <strain evidence="7 8">IMCC1826</strain>
    </source>
</reference>
<dbReference type="Gene3D" id="2.60.450.10">
    <property type="entry name" value="Lipopolysaccharide (LPS) transport protein A like domain"/>
    <property type="match status" value="1"/>
</dbReference>
<dbReference type="PANTHER" id="PTHR36504">
    <property type="entry name" value="LIPOPOLYSACCHARIDE EXPORT SYSTEM PROTEIN LPTA"/>
    <property type="match status" value="1"/>
</dbReference>
<dbReference type="InterPro" id="IPR052037">
    <property type="entry name" value="LPS_export_LptA"/>
</dbReference>
<comment type="caution">
    <text evidence="7">The sequence shown here is derived from an EMBL/GenBank/DDBJ whole genome shotgun (WGS) entry which is preliminary data.</text>
</comment>
<evidence type="ECO:0000256" key="3">
    <source>
        <dbReference type="ARBA" id="ARBA00022764"/>
    </source>
</evidence>
<feature type="compositionally biased region" description="Low complexity" evidence="5">
    <location>
        <begin position="147"/>
        <end position="167"/>
    </location>
</feature>
<dbReference type="RefSeq" id="WP_225673426.1">
    <property type="nucleotide sequence ID" value="NZ_JAEDAH010000039.1"/>
</dbReference>
<keyword evidence="1 4" id="KW-0813">Transport</keyword>
<evidence type="ECO:0000259" key="6">
    <source>
        <dbReference type="Pfam" id="PF03968"/>
    </source>
</evidence>
<keyword evidence="2 4" id="KW-0732">Signal</keyword>
<comment type="similarity">
    <text evidence="4">Belongs to the LptA family.</text>
</comment>
<feature type="chain" id="PRO_5044902648" description="Lipopolysaccharide export system protein LptA" evidence="4">
    <location>
        <begin position="24"/>
        <end position="191"/>
    </location>
</feature>
<keyword evidence="8" id="KW-1185">Reference proteome</keyword>
<evidence type="ECO:0000256" key="4">
    <source>
        <dbReference type="HAMAP-Rule" id="MF_01914"/>
    </source>
</evidence>
<organism evidence="7 8">
    <name type="scientific">Thalassolituus marinus</name>
    <dbReference type="NCBI Taxonomy" id="671053"/>
    <lineage>
        <taxon>Bacteria</taxon>
        <taxon>Pseudomonadati</taxon>
        <taxon>Pseudomonadota</taxon>
        <taxon>Gammaproteobacteria</taxon>
        <taxon>Oceanospirillales</taxon>
        <taxon>Oceanospirillaceae</taxon>
        <taxon>Thalassolituus</taxon>
    </lineage>
</organism>